<feature type="transmembrane region" description="Helical" evidence="9">
    <location>
        <begin position="780"/>
        <end position="799"/>
    </location>
</feature>
<dbReference type="Pfam" id="PF05154">
    <property type="entry name" value="TM2"/>
    <property type="match status" value="1"/>
</dbReference>
<evidence type="ECO:0000259" key="10">
    <source>
        <dbReference type="Pfam" id="PF05154"/>
    </source>
</evidence>
<keyword evidence="3 9" id="KW-0812">Transmembrane</keyword>
<dbReference type="PANTHER" id="PTHR21016:SF7">
    <property type="entry name" value="TM2 DOMAIN-CONTAINING PROTEIN 3"/>
    <property type="match status" value="1"/>
</dbReference>
<evidence type="ECO:0000256" key="9">
    <source>
        <dbReference type="SAM" id="Phobius"/>
    </source>
</evidence>
<evidence type="ECO:0000256" key="6">
    <source>
        <dbReference type="ARBA" id="ARBA00023136"/>
    </source>
</evidence>
<keyword evidence="5 9" id="KW-1133">Transmembrane helix</keyword>
<evidence type="ECO:0000256" key="3">
    <source>
        <dbReference type="ARBA" id="ARBA00022692"/>
    </source>
</evidence>
<keyword evidence="12" id="KW-1185">Reference proteome</keyword>
<proteinExistence type="inferred from homology"/>
<evidence type="ECO:0000256" key="2">
    <source>
        <dbReference type="ARBA" id="ARBA00008284"/>
    </source>
</evidence>
<feature type="compositionally biased region" description="Basic and acidic residues" evidence="8">
    <location>
        <begin position="405"/>
        <end position="423"/>
    </location>
</feature>
<gene>
    <name evidence="11" type="ORF">RR46_00649</name>
</gene>
<evidence type="ECO:0000256" key="5">
    <source>
        <dbReference type="ARBA" id="ARBA00022989"/>
    </source>
</evidence>
<dbReference type="AlphaFoldDB" id="A0A0N1IN80"/>
<name>A0A0N1IN80_PAPXU</name>
<evidence type="ECO:0000313" key="11">
    <source>
        <dbReference type="EMBL" id="KPJ05821.1"/>
    </source>
</evidence>
<feature type="region of interest" description="Disordered" evidence="8">
    <location>
        <begin position="401"/>
        <end position="430"/>
    </location>
</feature>
<feature type="transmembrane region" description="Helical" evidence="9">
    <location>
        <begin position="811"/>
        <end position="832"/>
    </location>
</feature>
<feature type="domain" description="TM2" evidence="10">
    <location>
        <begin position="780"/>
        <end position="824"/>
    </location>
</feature>
<dbReference type="GO" id="GO:0016020">
    <property type="term" value="C:membrane"/>
    <property type="evidence" value="ECO:0007669"/>
    <property type="project" value="UniProtKB-SubCell"/>
</dbReference>
<keyword evidence="7" id="KW-0325">Glycoprotein</keyword>
<evidence type="ECO:0000256" key="7">
    <source>
        <dbReference type="ARBA" id="ARBA00023180"/>
    </source>
</evidence>
<organism evidence="11 12">
    <name type="scientific">Papilio xuthus</name>
    <name type="common">Asian swallowtail butterfly</name>
    <dbReference type="NCBI Taxonomy" id="66420"/>
    <lineage>
        <taxon>Eukaryota</taxon>
        <taxon>Metazoa</taxon>
        <taxon>Ecdysozoa</taxon>
        <taxon>Arthropoda</taxon>
        <taxon>Hexapoda</taxon>
        <taxon>Insecta</taxon>
        <taxon>Pterygota</taxon>
        <taxon>Neoptera</taxon>
        <taxon>Endopterygota</taxon>
        <taxon>Lepidoptera</taxon>
        <taxon>Glossata</taxon>
        <taxon>Ditrysia</taxon>
        <taxon>Papilionoidea</taxon>
        <taxon>Papilionidae</taxon>
        <taxon>Papilioninae</taxon>
        <taxon>Papilio</taxon>
    </lineage>
</organism>
<evidence type="ECO:0000256" key="1">
    <source>
        <dbReference type="ARBA" id="ARBA00004141"/>
    </source>
</evidence>
<accession>A0A0N1IN80</accession>
<evidence type="ECO:0000256" key="8">
    <source>
        <dbReference type="SAM" id="MobiDB-lite"/>
    </source>
</evidence>
<keyword evidence="6 9" id="KW-0472">Membrane</keyword>
<protein>
    <submittedName>
        <fullName evidence="11">TM2 domain-containing protein almondex</fullName>
    </submittedName>
</protein>
<reference evidence="11 12" key="1">
    <citation type="journal article" date="2015" name="Nat. Commun.">
        <title>Outbred genome sequencing and CRISPR/Cas9 gene editing in butterflies.</title>
        <authorList>
            <person name="Li X."/>
            <person name="Fan D."/>
            <person name="Zhang W."/>
            <person name="Liu G."/>
            <person name="Zhang L."/>
            <person name="Zhao L."/>
            <person name="Fang X."/>
            <person name="Chen L."/>
            <person name="Dong Y."/>
            <person name="Chen Y."/>
            <person name="Ding Y."/>
            <person name="Zhao R."/>
            <person name="Feng M."/>
            <person name="Zhu Y."/>
            <person name="Feng Y."/>
            <person name="Jiang X."/>
            <person name="Zhu D."/>
            <person name="Xiang H."/>
            <person name="Feng X."/>
            <person name="Li S."/>
            <person name="Wang J."/>
            <person name="Zhang G."/>
            <person name="Kronforst M.R."/>
            <person name="Wang W."/>
        </authorList>
    </citation>
    <scope>NUCLEOTIDE SEQUENCE [LARGE SCALE GENOMIC DNA]</scope>
    <source>
        <strain evidence="11">Ya'a_city_454_Px</strain>
        <tissue evidence="11">Whole body</tissue>
    </source>
</reference>
<comment type="subcellular location">
    <subcellularLocation>
        <location evidence="1">Membrane</location>
        <topology evidence="1">Multi-pass membrane protein</topology>
    </subcellularLocation>
</comment>
<keyword evidence="4" id="KW-0732">Signal</keyword>
<dbReference type="PANTHER" id="PTHR21016">
    <property type="entry name" value="BETA-AMYLOID BINDING PROTEIN-RELATED"/>
    <property type="match status" value="1"/>
</dbReference>
<dbReference type="InterPro" id="IPR050932">
    <property type="entry name" value="TM2D1-3-like"/>
</dbReference>
<dbReference type="InterPro" id="IPR007829">
    <property type="entry name" value="TM2"/>
</dbReference>
<evidence type="ECO:0000313" key="12">
    <source>
        <dbReference type="Proteomes" id="UP000053268"/>
    </source>
</evidence>
<evidence type="ECO:0000256" key="4">
    <source>
        <dbReference type="ARBA" id="ARBA00022729"/>
    </source>
</evidence>
<comment type="similarity">
    <text evidence="2">Belongs to the TM2 family.</text>
</comment>
<dbReference type="STRING" id="66420.A0A0N1IN80"/>
<dbReference type="EMBL" id="KQ458556">
    <property type="protein sequence ID" value="KPJ05821.1"/>
    <property type="molecule type" value="Genomic_DNA"/>
</dbReference>
<dbReference type="Proteomes" id="UP000053268">
    <property type="component" value="Unassembled WGS sequence"/>
</dbReference>
<sequence length="841" mass="94519">MLRNFGLYSVKTAAPSMDNIILNTIESSQGYQDSDISPQKVIRKRKLRRNTLSTKVRQLSRQNIRRRSQLNYYEMSDQSSNSCPDFGLIKTIQNEGFSSNSDIYRSESLQLLMPKMKKTIGINPNSKLFSAFSEQLDKIINDACKNNEPNSVDKDLHTNVNISNANSSSNISLPTSPVLSIVENLSIDKNSLKSFFDDNNINGNQIEESNNNDLLITNEDVTMLLIGQECNQATTNNPDQNNKNKQVTDSILNKFSSVNLNQDNQTISDSLHQKICNLVLESTKKMQPIPKVIEPLESNEMDVDTDLELNKKNRLNKRCSTPLKRQVSKKTKKKNPLMEAFIEEEHTDSCSQSARSCPPLTCNPSGVEYLNPESANVAQKRNTRGRKKKEDVIKVKILRPKARSHSREIQPEQTRNRETKSIHGDSGINETESSILQQLDRSIELIHNHSETCLQTDECLDNSVEYIESNRSFICLLTDSDVSNNLELKDQAGPDSDKNTQCELLIGDNDANILCNVIQTSPTVANNSESILNRESPDSLITEDLSEPEQEQISDRASKWYLLSEDENTNTNFPLNFDFGSDLDKLFPVACAIPNLSTITELSKENDNKPVDPDGDTRNDLLSQSLFDTNNNMDIQSKENRLKGDTGDKAINFSGSDDYLKSCPTLEQEVPDCAVLNYPCITCDRSVECIYGNLYNYTCFVKPKIVCNGSKTFNRTSVCRFCYQTDKWEHRCDQKANCNSLASPLKFYTTNCTVSDDIICLGKRRFLKKIRCSWTAGTRWGTALILALTLGGFGADRFYLGHWQEGIGKLFSFGGLGVWTLVDALLIGIHHLGPADGSLYI</sequence>